<accession>A0A6B1DP51</accession>
<keyword evidence="2" id="KW-0004">4Fe-4S</keyword>
<gene>
    <name evidence="10" type="primary">mtaB</name>
    <name evidence="10" type="ORF">F4Y08_04040</name>
</gene>
<dbReference type="NCBIfam" id="TIGR00089">
    <property type="entry name" value="MiaB/RimO family radical SAM methylthiotransferase"/>
    <property type="match status" value="1"/>
</dbReference>
<name>A0A6B1DP51_9CHLR</name>
<dbReference type="SUPFAM" id="SSF102114">
    <property type="entry name" value="Radical SAM enzymes"/>
    <property type="match status" value="1"/>
</dbReference>
<dbReference type="GO" id="GO:0046872">
    <property type="term" value="F:metal ion binding"/>
    <property type="evidence" value="ECO:0007669"/>
    <property type="project" value="UniProtKB-KW"/>
</dbReference>
<dbReference type="CDD" id="cd01335">
    <property type="entry name" value="Radical_SAM"/>
    <property type="match status" value="1"/>
</dbReference>
<dbReference type="SFLD" id="SFLDG01061">
    <property type="entry name" value="methylthiotransferase"/>
    <property type="match status" value="1"/>
</dbReference>
<dbReference type="Pfam" id="PF00919">
    <property type="entry name" value="UPF0004"/>
    <property type="match status" value="1"/>
</dbReference>
<organism evidence="10">
    <name type="scientific">Caldilineaceae bacterium SB0662_bin_9</name>
    <dbReference type="NCBI Taxonomy" id="2605258"/>
    <lineage>
        <taxon>Bacteria</taxon>
        <taxon>Bacillati</taxon>
        <taxon>Chloroflexota</taxon>
        <taxon>Caldilineae</taxon>
        <taxon>Caldilineales</taxon>
        <taxon>Caldilineaceae</taxon>
    </lineage>
</organism>
<evidence type="ECO:0000313" key="10">
    <source>
        <dbReference type="EMBL" id="MYD89499.1"/>
    </source>
</evidence>
<dbReference type="EMBL" id="VXPY01000024">
    <property type="protein sequence ID" value="MYD89499.1"/>
    <property type="molecule type" value="Genomic_DNA"/>
</dbReference>
<keyword evidence="3 10" id="KW-0808">Transferase</keyword>
<keyword evidence="6" id="KW-0408">Iron</keyword>
<feature type="domain" description="Radical SAM core" evidence="9">
    <location>
        <begin position="140"/>
        <end position="372"/>
    </location>
</feature>
<dbReference type="SMART" id="SM00729">
    <property type="entry name" value="Elp3"/>
    <property type="match status" value="1"/>
</dbReference>
<evidence type="ECO:0000256" key="2">
    <source>
        <dbReference type="ARBA" id="ARBA00022485"/>
    </source>
</evidence>
<keyword evidence="7" id="KW-0411">Iron-sulfur</keyword>
<feature type="domain" description="MTTase N-terminal" evidence="8">
    <location>
        <begin position="6"/>
        <end position="118"/>
    </location>
</feature>
<dbReference type="InterPro" id="IPR013848">
    <property type="entry name" value="Methylthiotransferase_N"/>
</dbReference>
<dbReference type="AlphaFoldDB" id="A0A6B1DP51"/>
<dbReference type="Gene3D" id="3.80.30.20">
    <property type="entry name" value="tm_1862 like domain"/>
    <property type="match status" value="1"/>
</dbReference>
<sequence>MRRKSVNIHLTQLGCRLNFSENHQLARALQGAGHVVVNRPEQAHVAVVNTCAVTVAASGKSRRLIRHLHRSNPDLRIVVTGCHATLEAAATGQLPGVWRVVPNQDKDLLPSLLQAWSAELPDLDTLLRLEPDGSPLPQDAGGRSRAFIKVQDGCENRCTFCVVTLARGAGRSRPAKDVVLEIQSLAAEGFREAVLTGVHLGSWGRDLEPEGLHLAELVHRVLSETDIPRLRLSSLEPWDIPDGFFDLWQTWPGRLCPHLHLPLQSGSDKTLRRMARRCTRAGFRQLAADARAAVPDLVLTTDVIAGFPGETERDFDDSLEFIEEISFADAHVFPFSARPGTAAAAFDGQMSNAEKSRRVREIQVIVAATGDRERRRFLHTRRQVLWEGGGMVLDDGTGTLWLGYTDNYLRTEAVVPAGQSLSNKITDTHLAALDGSVFQGRIAANPETDPARTFSG</sequence>
<comment type="cofactor">
    <cofactor evidence="1">
        <name>[4Fe-4S] cluster</name>
        <dbReference type="ChEBI" id="CHEBI:49883"/>
    </cofactor>
</comment>
<dbReference type="Gene3D" id="3.40.50.12160">
    <property type="entry name" value="Methylthiotransferase, N-terminal domain"/>
    <property type="match status" value="1"/>
</dbReference>
<dbReference type="GO" id="GO:0035597">
    <property type="term" value="F:tRNA-2-methylthio-N(6)-dimethylallyladenosine(37) synthase activity"/>
    <property type="evidence" value="ECO:0007669"/>
    <property type="project" value="TreeGrafter"/>
</dbReference>
<dbReference type="InterPro" id="IPR006467">
    <property type="entry name" value="MiaB-like_bact"/>
</dbReference>
<dbReference type="InterPro" id="IPR005839">
    <property type="entry name" value="Methylthiotransferase"/>
</dbReference>
<dbReference type="InterPro" id="IPR020612">
    <property type="entry name" value="Methylthiotransferase_CS"/>
</dbReference>
<dbReference type="PROSITE" id="PS01278">
    <property type="entry name" value="MTTASE_RADICAL"/>
    <property type="match status" value="1"/>
</dbReference>
<dbReference type="PROSITE" id="PS51918">
    <property type="entry name" value="RADICAL_SAM"/>
    <property type="match status" value="1"/>
</dbReference>
<dbReference type="NCBIfam" id="TIGR01579">
    <property type="entry name" value="MiaB-like-C"/>
    <property type="match status" value="1"/>
</dbReference>
<comment type="caution">
    <text evidence="10">The sequence shown here is derived from an EMBL/GenBank/DDBJ whole genome shotgun (WGS) entry which is preliminary data.</text>
</comment>
<reference evidence="10" key="1">
    <citation type="submission" date="2019-09" db="EMBL/GenBank/DDBJ databases">
        <title>Characterisation of the sponge microbiome using genome-centric metagenomics.</title>
        <authorList>
            <person name="Engelberts J.P."/>
            <person name="Robbins S.J."/>
            <person name="De Goeij J.M."/>
            <person name="Aranda M."/>
            <person name="Bell S.C."/>
            <person name="Webster N.S."/>
        </authorList>
    </citation>
    <scope>NUCLEOTIDE SEQUENCE</scope>
    <source>
        <strain evidence="10">SB0662_bin_9</strain>
    </source>
</reference>
<dbReference type="PANTHER" id="PTHR43020">
    <property type="entry name" value="CDK5 REGULATORY SUBUNIT-ASSOCIATED PROTEIN 1"/>
    <property type="match status" value="1"/>
</dbReference>
<dbReference type="SFLD" id="SFLDG01082">
    <property type="entry name" value="B12-binding_domain_containing"/>
    <property type="match status" value="1"/>
</dbReference>
<dbReference type="InterPro" id="IPR006638">
    <property type="entry name" value="Elp3/MiaA/NifB-like_rSAM"/>
</dbReference>
<dbReference type="InterPro" id="IPR058240">
    <property type="entry name" value="rSAM_sf"/>
</dbReference>
<evidence type="ECO:0000256" key="1">
    <source>
        <dbReference type="ARBA" id="ARBA00001966"/>
    </source>
</evidence>
<dbReference type="InterPro" id="IPR007197">
    <property type="entry name" value="rSAM"/>
</dbReference>
<dbReference type="InterPro" id="IPR038135">
    <property type="entry name" value="Methylthiotransferase_N_sf"/>
</dbReference>
<evidence type="ECO:0000259" key="9">
    <source>
        <dbReference type="PROSITE" id="PS51918"/>
    </source>
</evidence>
<proteinExistence type="predicted"/>
<evidence type="ECO:0000256" key="3">
    <source>
        <dbReference type="ARBA" id="ARBA00022679"/>
    </source>
</evidence>
<dbReference type="PROSITE" id="PS51449">
    <property type="entry name" value="MTTASE_N"/>
    <property type="match status" value="1"/>
</dbReference>
<protein>
    <submittedName>
        <fullName evidence="10">tRNA (N(6)-L-threonylcarbamoyladenosine(37)-C(2))-methylthiotransferase MtaB</fullName>
    </submittedName>
</protein>
<dbReference type="SFLD" id="SFLDS00029">
    <property type="entry name" value="Radical_SAM"/>
    <property type="match status" value="1"/>
</dbReference>
<dbReference type="Pfam" id="PF04055">
    <property type="entry name" value="Radical_SAM"/>
    <property type="match status" value="1"/>
</dbReference>
<evidence type="ECO:0000256" key="6">
    <source>
        <dbReference type="ARBA" id="ARBA00023004"/>
    </source>
</evidence>
<dbReference type="PANTHER" id="PTHR43020:SF2">
    <property type="entry name" value="MITOCHONDRIAL TRNA METHYLTHIOTRANSFERASE CDK5RAP1"/>
    <property type="match status" value="1"/>
</dbReference>
<dbReference type="GO" id="GO:0051539">
    <property type="term" value="F:4 iron, 4 sulfur cluster binding"/>
    <property type="evidence" value="ECO:0007669"/>
    <property type="project" value="UniProtKB-KW"/>
</dbReference>
<evidence type="ECO:0000256" key="4">
    <source>
        <dbReference type="ARBA" id="ARBA00022691"/>
    </source>
</evidence>
<dbReference type="GO" id="GO:0005829">
    <property type="term" value="C:cytosol"/>
    <property type="evidence" value="ECO:0007669"/>
    <property type="project" value="TreeGrafter"/>
</dbReference>
<evidence type="ECO:0000259" key="8">
    <source>
        <dbReference type="PROSITE" id="PS51449"/>
    </source>
</evidence>
<keyword evidence="5" id="KW-0479">Metal-binding</keyword>
<dbReference type="InterPro" id="IPR023404">
    <property type="entry name" value="rSAM_horseshoe"/>
</dbReference>
<evidence type="ECO:0000256" key="7">
    <source>
        <dbReference type="ARBA" id="ARBA00023014"/>
    </source>
</evidence>
<keyword evidence="4" id="KW-0949">S-adenosyl-L-methionine</keyword>
<evidence type="ECO:0000256" key="5">
    <source>
        <dbReference type="ARBA" id="ARBA00022723"/>
    </source>
</evidence>